<evidence type="ECO:0000256" key="2">
    <source>
        <dbReference type="SAM" id="Phobius"/>
    </source>
</evidence>
<dbReference type="PANTHER" id="PTHR39614">
    <property type="entry name" value="INTEGRAL MEMBRANE PROTEIN"/>
    <property type="match status" value="1"/>
</dbReference>
<sequence>MSTTATTLPSGISAPLTTDNENDHSGLVVIFAAFGLLLVLAALGARIHSSYHRHTVQRDDYTFGGLVVVALAQAAVALSQVHHGWGTRTDSTSALTVTYAAELLSMVVLGLSKITICVFYDSLFSQMQRRVIRGLMGAMVVWMILSVLLLAIRCTDSPWQDISTARCGSLFPRWQAITAIDVTTEMLLLIYSGFAIAKIRISLQKKIMVLVALESRILLVPLAAIRLYYIKQQLNSTDPTLIGAYATVLNQLYLALSVLCQVTAFLKSFIAVYESEEGISYTEGTSTSKAKSKKAGSAYSLSHKIFPYSSGTQSSASADPVKGWERDEDPIMDPAEAGGGLQIFKTVQLSMHDESIELADQEPGRAPSSSSAVPPKA</sequence>
<evidence type="ECO:0000256" key="1">
    <source>
        <dbReference type="SAM" id="MobiDB-lite"/>
    </source>
</evidence>
<keyword evidence="2" id="KW-1133">Transmembrane helix</keyword>
<comment type="caution">
    <text evidence="4">The sequence shown here is derived from an EMBL/GenBank/DDBJ whole genome shotgun (WGS) entry which is preliminary data.</text>
</comment>
<dbReference type="Proteomes" id="UP001146351">
    <property type="component" value="Unassembled WGS sequence"/>
</dbReference>
<feature type="transmembrane region" description="Helical" evidence="2">
    <location>
        <begin position="242"/>
        <end position="266"/>
    </location>
</feature>
<reference evidence="4" key="2">
    <citation type="journal article" date="2023" name="IMA Fungus">
        <title>Comparative genomic study of the Penicillium genus elucidates a diverse pangenome and 15 lateral gene transfer events.</title>
        <authorList>
            <person name="Petersen C."/>
            <person name="Sorensen T."/>
            <person name="Nielsen M.R."/>
            <person name="Sondergaard T.E."/>
            <person name="Sorensen J.L."/>
            <person name="Fitzpatrick D.A."/>
            <person name="Frisvad J.C."/>
            <person name="Nielsen K.L."/>
        </authorList>
    </citation>
    <scope>NUCLEOTIDE SEQUENCE</scope>
    <source>
        <strain evidence="4">IBT 21917</strain>
    </source>
</reference>
<dbReference type="AlphaFoldDB" id="A0A9W9IAH4"/>
<dbReference type="PANTHER" id="PTHR39614:SF2">
    <property type="entry name" value="INTEGRAL MEMBRANE PROTEIN"/>
    <property type="match status" value="1"/>
</dbReference>
<protein>
    <recommendedName>
        <fullName evidence="3">Rhodopsin domain-containing protein</fullName>
    </recommendedName>
</protein>
<organism evidence="4 5">
    <name type="scientific">Penicillium capsulatum</name>
    <dbReference type="NCBI Taxonomy" id="69766"/>
    <lineage>
        <taxon>Eukaryota</taxon>
        <taxon>Fungi</taxon>
        <taxon>Dikarya</taxon>
        <taxon>Ascomycota</taxon>
        <taxon>Pezizomycotina</taxon>
        <taxon>Eurotiomycetes</taxon>
        <taxon>Eurotiomycetidae</taxon>
        <taxon>Eurotiales</taxon>
        <taxon>Aspergillaceae</taxon>
        <taxon>Penicillium</taxon>
    </lineage>
</organism>
<feature type="transmembrane region" description="Helical" evidence="2">
    <location>
        <begin position="209"/>
        <end position="230"/>
    </location>
</feature>
<feature type="transmembrane region" description="Helical" evidence="2">
    <location>
        <begin position="99"/>
        <end position="120"/>
    </location>
</feature>
<dbReference type="OrthoDB" id="3918601at2759"/>
<accession>A0A9W9IAH4</accession>
<dbReference type="Pfam" id="PF20684">
    <property type="entry name" value="Fung_rhodopsin"/>
    <property type="match status" value="1"/>
</dbReference>
<feature type="transmembrane region" description="Helical" evidence="2">
    <location>
        <begin position="172"/>
        <end position="197"/>
    </location>
</feature>
<feature type="transmembrane region" description="Helical" evidence="2">
    <location>
        <begin position="132"/>
        <end position="152"/>
    </location>
</feature>
<dbReference type="InterPro" id="IPR049326">
    <property type="entry name" value="Rhodopsin_dom_fungi"/>
</dbReference>
<reference evidence="4" key="1">
    <citation type="submission" date="2022-11" db="EMBL/GenBank/DDBJ databases">
        <authorList>
            <person name="Petersen C."/>
        </authorList>
    </citation>
    <scope>NUCLEOTIDE SEQUENCE</scope>
    <source>
        <strain evidence="4">IBT 21917</strain>
    </source>
</reference>
<feature type="transmembrane region" description="Helical" evidence="2">
    <location>
        <begin position="61"/>
        <end position="79"/>
    </location>
</feature>
<feature type="domain" description="Rhodopsin" evidence="3">
    <location>
        <begin position="46"/>
        <end position="270"/>
    </location>
</feature>
<keyword evidence="2" id="KW-0472">Membrane</keyword>
<feature type="compositionally biased region" description="Low complexity" evidence="1">
    <location>
        <begin position="366"/>
        <end position="377"/>
    </location>
</feature>
<keyword evidence="5" id="KW-1185">Reference proteome</keyword>
<evidence type="ECO:0000313" key="4">
    <source>
        <dbReference type="EMBL" id="KAJ5173414.1"/>
    </source>
</evidence>
<evidence type="ECO:0000313" key="5">
    <source>
        <dbReference type="Proteomes" id="UP001146351"/>
    </source>
</evidence>
<keyword evidence="2" id="KW-0812">Transmembrane</keyword>
<dbReference type="EMBL" id="JAPQKO010000003">
    <property type="protein sequence ID" value="KAJ5173414.1"/>
    <property type="molecule type" value="Genomic_DNA"/>
</dbReference>
<feature type="region of interest" description="Disordered" evidence="1">
    <location>
        <begin position="310"/>
        <end position="336"/>
    </location>
</feature>
<proteinExistence type="predicted"/>
<feature type="region of interest" description="Disordered" evidence="1">
    <location>
        <begin position="354"/>
        <end position="377"/>
    </location>
</feature>
<evidence type="ECO:0000259" key="3">
    <source>
        <dbReference type="Pfam" id="PF20684"/>
    </source>
</evidence>
<feature type="transmembrane region" description="Helical" evidence="2">
    <location>
        <begin position="26"/>
        <end position="49"/>
    </location>
</feature>
<name>A0A9W9IAH4_9EURO</name>
<gene>
    <name evidence="4" type="ORF">N7492_006007</name>
</gene>